<accession>A0ABW3D8G5</accession>
<name>A0ABW3D8G5_9BACL</name>
<dbReference type="Proteomes" id="UP001597120">
    <property type="component" value="Unassembled WGS sequence"/>
</dbReference>
<organism evidence="1 2">
    <name type="scientific">Paenibacillus residui</name>
    <dbReference type="NCBI Taxonomy" id="629724"/>
    <lineage>
        <taxon>Bacteria</taxon>
        <taxon>Bacillati</taxon>
        <taxon>Bacillota</taxon>
        <taxon>Bacilli</taxon>
        <taxon>Bacillales</taxon>
        <taxon>Paenibacillaceae</taxon>
        <taxon>Paenibacillus</taxon>
    </lineage>
</organism>
<evidence type="ECO:0000313" key="1">
    <source>
        <dbReference type="EMBL" id="MFD0869745.1"/>
    </source>
</evidence>
<gene>
    <name evidence="1" type="ORF">ACFQ03_11330</name>
</gene>
<dbReference type="EMBL" id="JBHTIU010000035">
    <property type="protein sequence ID" value="MFD0869745.1"/>
    <property type="molecule type" value="Genomic_DNA"/>
</dbReference>
<keyword evidence="2" id="KW-1185">Reference proteome</keyword>
<reference evidence="2" key="1">
    <citation type="journal article" date="2019" name="Int. J. Syst. Evol. Microbiol.">
        <title>The Global Catalogue of Microorganisms (GCM) 10K type strain sequencing project: providing services to taxonomists for standard genome sequencing and annotation.</title>
        <authorList>
            <consortium name="The Broad Institute Genomics Platform"/>
            <consortium name="The Broad Institute Genome Sequencing Center for Infectious Disease"/>
            <person name="Wu L."/>
            <person name="Ma J."/>
        </authorList>
    </citation>
    <scope>NUCLEOTIDE SEQUENCE [LARGE SCALE GENOMIC DNA]</scope>
    <source>
        <strain evidence="2">CCUG 57263</strain>
    </source>
</reference>
<sequence>MQSRVTAIIEHMAKSHGELADIIESARYITVNMAQVIEAIPDVQMNFQGVEAVTQHSLGVTKNLTSYLNILADLQEAIADNLTVVMKEIEPAGEE</sequence>
<evidence type="ECO:0000313" key="2">
    <source>
        <dbReference type="Proteomes" id="UP001597120"/>
    </source>
</evidence>
<dbReference type="RefSeq" id="WP_144939915.1">
    <property type="nucleotide sequence ID" value="NZ_JBHTIU010000035.1"/>
</dbReference>
<comment type="caution">
    <text evidence="1">The sequence shown here is derived from an EMBL/GenBank/DDBJ whole genome shotgun (WGS) entry which is preliminary data.</text>
</comment>
<proteinExistence type="predicted"/>
<protein>
    <submittedName>
        <fullName evidence="1">Nucleoside-diphosphate sugar epimerase</fullName>
    </submittedName>
</protein>